<feature type="region of interest" description="Disordered" evidence="1">
    <location>
        <begin position="35"/>
        <end position="68"/>
    </location>
</feature>
<gene>
    <name evidence="2" type="primary">ORF24093</name>
</gene>
<reference evidence="2" key="1">
    <citation type="submission" date="2014-12" db="EMBL/GenBank/DDBJ databases">
        <title>Insight into the proteome of Arion vulgaris.</title>
        <authorList>
            <person name="Aradska J."/>
            <person name="Bulat T."/>
            <person name="Smidak R."/>
            <person name="Sarate P."/>
            <person name="Gangsoo J."/>
            <person name="Sialana F."/>
            <person name="Bilban M."/>
            <person name="Lubec G."/>
        </authorList>
    </citation>
    <scope>NUCLEOTIDE SEQUENCE</scope>
    <source>
        <tissue evidence="2">Skin</tissue>
    </source>
</reference>
<evidence type="ECO:0000256" key="1">
    <source>
        <dbReference type="SAM" id="MobiDB-lite"/>
    </source>
</evidence>
<proteinExistence type="predicted"/>
<feature type="non-terminal residue" evidence="2">
    <location>
        <position position="68"/>
    </location>
</feature>
<feature type="compositionally biased region" description="Polar residues" evidence="1">
    <location>
        <begin position="35"/>
        <end position="45"/>
    </location>
</feature>
<dbReference type="EMBL" id="HACG01008124">
    <property type="protein sequence ID" value="CEK54989.1"/>
    <property type="molecule type" value="Transcribed_RNA"/>
</dbReference>
<accession>A0A0B6YFR0</accession>
<protein>
    <submittedName>
        <fullName evidence="2">Uncharacterized protein</fullName>
    </submittedName>
</protein>
<evidence type="ECO:0000313" key="2">
    <source>
        <dbReference type="EMBL" id="CEK54989.1"/>
    </source>
</evidence>
<organism evidence="2">
    <name type="scientific">Arion vulgaris</name>
    <dbReference type="NCBI Taxonomy" id="1028688"/>
    <lineage>
        <taxon>Eukaryota</taxon>
        <taxon>Metazoa</taxon>
        <taxon>Spiralia</taxon>
        <taxon>Lophotrochozoa</taxon>
        <taxon>Mollusca</taxon>
        <taxon>Gastropoda</taxon>
        <taxon>Heterobranchia</taxon>
        <taxon>Euthyneura</taxon>
        <taxon>Panpulmonata</taxon>
        <taxon>Eupulmonata</taxon>
        <taxon>Stylommatophora</taxon>
        <taxon>Helicina</taxon>
        <taxon>Arionoidea</taxon>
        <taxon>Arionidae</taxon>
        <taxon>Arion</taxon>
    </lineage>
</organism>
<sequence length="68" mass="7537">SNLFSSLGLIVKKKPILTTTPELKIVNTATSFITSDASKKSQQCLQDKKDYSSTDHTPKRVFSADNFD</sequence>
<feature type="compositionally biased region" description="Basic and acidic residues" evidence="1">
    <location>
        <begin position="46"/>
        <end position="58"/>
    </location>
</feature>
<name>A0A0B6YFR0_9EUPU</name>
<dbReference type="AlphaFoldDB" id="A0A0B6YFR0"/>
<feature type="non-terminal residue" evidence="2">
    <location>
        <position position="1"/>
    </location>
</feature>